<dbReference type="Pfam" id="PF01564">
    <property type="entry name" value="Spermine_synth"/>
    <property type="match status" value="1"/>
</dbReference>
<dbReference type="EMBL" id="PPCN01000006">
    <property type="protein sequence ID" value="POF30517.1"/>
    <property type="molecule type" value="Genomic_DNA"/>
</dbReference>
<proteinExistence type="predicted"/>
<dbReference type="AlphaFoldDB" id="A0A2S3US15"/>
<dbReference type="Gene3D" id="3.40.50.150">
    <property type="entry name" value="Vaccinia Virus protein VP39"/>
    <property type="match status" value="1"/>
</dbReference>
<dbReference type="Proteomes" id="UP000236959">
    <property type="component" value="Unassembled WGS sequence"/>
</dbReference>
<keyword evidence="4" id="KW-1185">Reference proteome</keyword>
<dbReference type="InterPro" id="IPR029063">
    <property type="entry name" value="SAM-dependent_MTases_sf"/>
</dbReference>
<evidence type="ECO:0000256" key="1">
    <source>
        <dbReference type="ARBA" id="ARBA00023115"/>
    </source>
</evidence>
<name>A0A2S3US15_9HYPH</name>
<organism evidence="3 4">
    <name type="scientific">Roseibium marinum</name>
    <dbReference type="NCBI Taxonomy" id="281252"/>
    <lineage>
        <taxon>Bacteria</taxon>
        <taxon>Pseudomonadati</taxon>
        <taxon>Pseudomonadota</taxon>
        <taxon>Alphaproteobacteria</taxon>
        <taxon>Hyphomicrobiales</taxon>
        <taxon>Stappiaceae</taxon>
        <taxon>Roseibium</taxon>
    </lineage>
</organism>
<reference evidence="3 4" key="1">
    <citation type="submission" date="2018-01" db="EMBL/GenBank/DDBJ databases">
        <title>Genomic Encyclopedia of Archaeal and Bacterial Type Strains, Phase II (KMG-II): from individual species to whole genera.</title>
        <authorList>
            <person name="Goeker M."/>
        </authorList>
    </citation>
    <scope>NUCLEOTIDE SEQUENCE [LARGE SCALE GENOMIC DNA]</scope>
    <source>
        <strain evidence="3 4">DSM 17023</strain>
    </source>
</reference>
<dbReference type="GO" id="GO:0006596">
    <property type="term" value="P:polyamine biosynthetic process"/>
    <property type="evidence" value="ECO:0007669"/>
    <property type="project" value="UniProtKB-KW"/>
</dbReference>
<gene>
    <name evidence="3" type="ORF">CLV41_106131</name>
</gene>
<protein>
    <submittedName>
        <fullName evidence="3">Spermine/spermidine synthase</fullName>
    </submittedName>
</protein>
<comment type="caution">
    <text evidence="3">The sequence shown here is derived from an EMBL/GenBank/DDBJ whole genome shotgun (WGS) entry which is preliminary data.</text>
</comment>
<feature type="region of interest" description="Disordered" evidence="2">
    <location>
        <begin position="1"/>
        <end position="26"/>
    </location>
</feature>
<dbReference type="SUPFAM" id="SSF53335">
    <property type="entry name" value="S-adenosyl-L-methionine-dependent methyltransferases"/>
    <property type="match status" value="1"/>
</dbReference>
<dbReference type="PANTHER" id="PTHR43317">
    <property type="entry name" value="THERMOSPERMINE SYNTHASE ACAULIS5"/>
    <property type="match status" value="1"/>
</dbReference>
<accession>A0A2S3US15</accession>
<dbReference type="PANTHER" id="PTHR43317:SF3">
    <property type="entry name" value="BLR2883 PROTEIN"/>
    <property type="match status" value="1"/>
</dbReference>
<evidence type="ECO:0000313" key="3">
    <source>
        <dbReference type="EMBL" id="POF30517.1"/>
    </source>
</evidence>
<evidence type="ECO:0000256" key="2">
    <source>
        <dbReference type="SAM" id="MobiDB-lite"/>
    </source>
</evidence>
<sequence>MAMLPGRGLLSTHACRPSPDSALPKKPIHRHGALMSALFEELDYSPTPIGAISLRRRHILALKTDVFEILLGEEHLMSSLFTASEVALADMGLAALSGGDLDVLVGGLGLGYTAQAALAHDAVARLTVVDLLEPVIRWHREGLVPMKAELADDPRCELVQGDFFAMAASDAGFDGDRPARQYDAILIDIDHTPDRLLHGGSQGFYTADGLRALKRFVKAGGIVGLWSDEAPDEAITGLLGQAFEEAWAEPVVFANPLQDGREVTQAVYLGRKG</sequence>
<keyword evidence="1" id="KW-0620">Polyamine biosynthesis</keyword>
<evidence type="ECO:0000313" key="4">
    <source>
        <dbReference type="Proteomes" id="UP000236959"/>
    </source>
</evidence>